<feature type="domain" description="DUF7779" evidence="1">
    <location>
        <begin position="617"/>
        <end position="689"/>
    </location>
</feature>
<dbReference type="PANTHER" id="PTHR46082:SF6">
    <property type="entry name" value="AAA+ ATPASE DOMAIN-CONTAINING PROTEIN-RELATED"/>
    <property type="match status" value="1"/>
</dbReference>
<accession>A0A9P9E494</accession>
<dbReference type="Pfam" id="PF13424">
    <property type="entry name" value="TPR_12"/>
    <property type="match status" value="2"/>
</dbReference>
<dbReference type="Pfam" id="PF25000">
    <property type="entry name" value="DUF7779"/>
    <property type="match status" value="1"/>
</dbReference>
<dbReference type="Gene3D" id="3.40.50.1580">
    <property type="entry name" value="Nucleoside phosphorylase domain"/>
    <property type="match status" value="1"/>
</dbReference>
<comment type="caution">
    <text evidence="2">The sequence shown here is derived from an EMBL/GenBank/DDBJ whole genome shotgun (WGS) entry which is preliminary data.</text>
</comment>
<dbReference type="InterPro" id="IPR011990">
    <property type="entry name" value="TPR-like_helical_dom_sf"/>
</dbReference>
<gene>
    <name evidence="2" type="ORF">B0J11DRAFT_578292</name>
</gene>
<name>A0A9P9E494_9PLEO</name>
<sequence length="1025" mass="115344">MPRRLRSDEYTIAWICALPIELAAALEMLDEEHEGLERTVRNHDENTYCLGSITGHNVVIVCLPAGCIGNNSAATVATDLRRTFGSIQIGLMVGIGGGVPSPEADIRLGDVVVSQPQQASGGIIQYDLGKSTPHGFVRTGLLNAPPRICLAALARIRADAVRGKSKMPAYLSSLERAEFHREMAGPDLLFQASYEHESEHFCESCQPDRLVTRPVRTRERPITHYGVIASGNQVIRDGAIRDKVSKELGGVLCFEMEAAGLMNTLPCLVIRGICDYSDSHKSKRFQPYAAATAAAYAKEVLSVIAPAEVAEIRAPQDIQSFHTTANRTLPQSTVPFRRDEDFIHHNSLDKIHQLCTKPAGRAALVGLGGVGKSQIAIEYAYQARVHSSENWIFWVHAGSRARFEDGYRRIAEVTKLDGWNDRTADVLRLVRNWLCNESNGSWTMIIDNADDTDILFPVNSPRRTEDGTSLDDHIILSDFLPQSSNGSILITSRNRDLAYRLTGNYASIIDISPMNKDDAMALFKKKLVCTPDEHDDAVGLLEALDFMPLAISQAAAFIQQRKPRMTTKRYLEDMRKDDDDRAKLLQKDIGDDRRDGRASNAIITTWQISFKYIQQNWPTAADLLSLMCFLDRQGIPESLLQSGYATKDHTAGFEDDIHLLISYSLVEMSSDSTEFKMHRLVQLSIRKWLEINHILQDRFDAYVNVISDHYPHGHYDQWIMYHQLYPHVQAALQLLPTDERLVPTWASLLDRVRWYLLTLKKYDQAYQVVSTTATVCERLLGENHEITLGYQSKMGSALNRKRRFDEAEALLQRVLATQTKLLGQAHRHTIPSMSTLAGLYFDTNRFKDAAELYQQAYHVARKSLGVSHEMTTSCMGNIAKAYGALNRLQDARKMYEALLDIYRIARGVKHPDTLWAMIELAYIYKKEGQLETAAEILVSVLDPLKAALGAEHPYTLSAMSNLSRTWQRQGRYKEASELWREYLPKAKHVWGESHHQYRHASTNIADCERKLAEVGNKLSTATADN</sequence>
<dbReference type="PANTHER" id="PTHR46082">
    <property type="entry name" value="ATP/GTP-BINDING PROTEIN-RELATED"/>
    <property type="match status" value="1"/>
</dbReference>
<reference evidence="2" key="1">
    <citation type="journal article" date="2021" name="Nat. Commun.">
        <title>Genetic determinants of endophytism in the Arabidopsis root mycobiome.</title>
        <authorList>
            <person name="Mesny F."/>
            <person name="Miyauchi S."/>
            <person name="Thiergart T."/>
            <person name="Pickel B."/>
            <person name="Atanasova L."/>
            <person name="Karlsson M."/>
            <person name="Huettel B."/>
            <person name="Barry K.W."/>
            <person name="Haridas S."/>
            <person name="Chen C."/>
            <person name="Bauer D."/>
            <person name="Andreopoulos W."/>
            <person name="Pangilinan J."/>
            <person name="LaButti K."/>
            <person name="Riley R."/>
            <person name="Lipzen A."/>
            <person name="Clum A."/>
            <person name="Drula E."/>
            <person name="Henrissat B."/>
            <person name="Kohler A."/>
            <person name="Grigoriev I.V."/>
            <person name="Martin F.M."/>
            <person name="Hacquard S."/>
        </authorList>
    </citation>
    <scope>NUCLEOTIDE SEQUENCE</scope>
    <source>
        <strain evidence="2">MPI-CAGE-CH-0243</strain>
    </source>
</reference>
<dbReference type="SUPFAM" id="SSF52540">
    <property type="entry name" value="P-loop containing nucleoside triphosphate hydrolases"/>
    <property type="match status" value="1"/>
</dbReference>
<dbReference type="Gene3D" id="3.40.50.300">
    <property type="entry name" value="P-loop containing nucleotide triphosphate hydrolases"/>
    <property type="match status" value="1"/>
</dbReference>
<dbReference type="InterPro" id="IPR035994">
    <property type="entry name" value="Nucleoside_phosphorylase_sf"/>
</dbReference>
<evidence type="ECO:0000313" key="2">
    <source>
        <dbReference type="EMBL" id="KAH7130783.1"/>
    </source>
</evidence>
<dbReference type="GO" id="GO:0009116">
    <property type="term" value="P:nucleoside metabolic process"/>
    <property type="evidence" value="ECO:0007669"/>
    <property type="project" value="InterPro"/>
</dbReference>
<dbReference type="Gene3D" id="1.25.40.10">
    <property type="entry name" value="Tetratricopeptide repeat domain"/>
    <property type="match status" value="2"/>
</dbReference>
<organism evidence="2 3">
    <name type="scientific">Dendryphion nanum</name>
    <dbReference type="NCBI Taxonomy" id="256645"/>
    <lineage>
        <taxon>Eukaryota</taxon>
        <taxon>Fungi</taxon>
        <taxon>Dikarya</taxon>
        <taxon>Ascomycota</taxon>
        <taxon>Pezizomycotina</taxon>
        <taxon>Dothideomycetes</taxon>
        <taxon>Pleosporomycetidae</taxon>
        <taxon>Pleosporales</taxon>
        <taxon>Torulaceae</taxon>
        <taxon>Dendryphion</taxon>
    </lineage>
</organism>
<protein>
    <submittedName>
        <fullName evidence="2">Kinesin light chain</fullName>
    </submittedName>
</protein>
<dbReference type="SUPFAM" id="SSF53167">
    <property type="entry name" value="Purine and uridine phosphorylases"/>
    <property type="match status" value="1"/>
</dbReference>
<dbReference type="GO" id="GO:0003824">
    <property type="term" value="F:catalytic activity"/>
    <property type="evidence" value="ECO:0007669"/>
    <property type="project" value="InterPro"/>
</dbReference>
<evidence type="ECO:0000313" key="3">
    <source>
        <dbReference type="Proteomes" id="UP000700596"/>
    </source>
</evidence>
<dbReference type="SMART" id="SM00028">
    <property type="entry name" value="TPR"/>
    <property type="match status" value="4"/>
</dbReference>
<dbReference type="InterPro" id="IPR027417">
    <property type="entry name" value="P-loop_NTPase"/>
</dbReference>
<dbReference type="InterPro" id="IPR056681">
    <property type="entry name" value="DUF7779"/>
</dbReference>
<keyword evidence="3" id="KW-1185">Reference proteome</keyword>
<dbReference type="OrthoDB" id="20872at2759"/>
<dbReference type="EMBL" id="JAGMWT010000004">
    <property type="protein sequence ID" value="KAH7130783.1"/>
    <property type="molecule type" value="Genomic_DNA"/>
</dbReference>
<dbReference type="InterPro" id="IPR019734">
    <property type="entry name" value="TPR_rpt"/>
</dbReference>
<dbReference type="Pfam" id="PF13374">
    <property type="entry name" value="TPR_10"/>
    <property type="match status" value="1"/>
</dbReference>
<dbReference type="InterPro" id="IPR053137">
    <property type="entry name" value="NLR-like"/>
</dbReference>
<dbReference type="SUPFAM" id="SSF48452">
    <property type="entry name" value="TPR-like"/>
    <property type="match status" value="3"/>
</dbReference>
<evidence type="ECO:0000259" key="1">
    <source>
        <dbReference type="Pfam" id="PF25000"/>
    </source>
</evidence>
<dbReference type="AlphaFoldDB" id="A0A9P9E494"/>
<proteinExistence type="predicted"/>
<dbReference type="Proteomes" id="UP000700596">
    <property type="component" value="Unassembled WGS sequence"/>
</dbReference>